<organism evidence="2 3">
    <name type="scientific">Steinernema glaseri</name>
    <dbReference type="NCBI Taxonomy" id="37863"/>
    <lineage>
        <taxon>Eukaryota</taxon>
        <taxon>Metazoa</taxon>
        <taxon>Ecdysozoa</taxon>
        <taxon>Nematoda</taxon>
        <taxon>Chromadorea</taxon>
        <taxon>Rhabditida</taxon>
        <taxon>Tylenchina</taxon>
        <taxon>Panagrolaimomorpha</taxon>
        <taxon>Strongyloidoidea</taxon>
        <taxon>Steinernematidae</taxon>
        <taxon>Steinernema</taxon>
    </lineage>
</organism>
<feature type="region of interest" description="Disordered" evidence="1">
    <location>
        <begin position="184"/>
        <end position="205"/>
    </location>
</feature>
<name>A0A1I7ZFM3_9BILA</name>
<reference evidence="3" key="1">
    <citation type="submission" date="2016-11" db="UniProtKB">
        <authorList>
            <consortium name="WormBaseParasite"/>
        </authorList>
    </citation>
    <scope>IDENTIFICATION</scope>
</reference>
<evidence type="ECO:0000256" key="1">
    <source>
        <dbReference type="SAM" id="MobiDB-lite"/>
    </source>
</evidence>
<keyword evidence="2" id="KW-1185">Reference proteome</keyword>
<proteinExistence type="predicted"/>
<dbReference type="AlphaFoldDB" id="A0A1I7ZFM3"/>
<evidence type="ECO:0000313" key="3">
    <source>
        <dbReference type="WBParaSite" id="L893_g26055.t1"/>
    </source>
</evidence>
<dbReference type="WBParaSite" id="L893_g26055.t1">
    <property type="protein sequence ID" value="L893_g26055.t1"/>
    <property type="gene ID" value="L893_g26055"/>
</dbReference>
<sequence>MYRPVPRRLSRSYTMLTCHFLQSKGGKAKGQKLRICPIHAPVSGSQCPREPGLPLIWFRGTLKTHSYSLTKHTRFKHFRFTKKVLFKNPTPLFEDYNEDFNLNLLLVADHSLYEAFRELALGDEFSARYALEQYLRGVYEEVRVIFNRLIFFGDRRINLHLAGTFIASRADDCPLKTLQGEMRNGMNETDFDDDYSAGNNSVSTA</sequence>
<dbReference type="Proteomes" id="UP000095287">
    <property type="component" value="Unplaced"/>
</dbReference>
<protein>
    <submittedName>
        <fullName evidence="3">Coatomer subunit zeta</fullName>
    </submittedName>
</protein>
<accession>A0A1I7ZFM3</accession>
<evidence type="ECO:0000313" key="2">
    <source>
        <dbReference type="Proteomes" id="UP000095287"/>
    </source>
</evidence>